<organism evidence="2 3">
    <name type="scientific">Anaerofustis stercorihominis</name>
    <dbReference type="NCBI Taxonomy" id="214853"/>
    <lineage>
        <taxon>Bacteria</taxon>
        <taxon>Bacillati</taxon>
        <taxon>Bacillota</taxon>
        <taxon>Clostridia</taxon>
        <taxon>Eubacteriales</taxon>
        <taxon>Eubacteriaceae</taxon>
        <taxon>Anaerofustis</taxon>
    </lineage>
</organism>
<dbReference type="InterPro" id="IPR011990">
    <property type="entry name" value="TPR-like_helical_dom_sf"/>
</dbReference>
<sequence length="520" mass="61864">MNDEQKLLLDLLIRTDKFLKKRNINYYLDGGTAIGAIRHNGFLPWDDDADIYMTRDEYKKMISYSNEFSEINADLACFETYPDYSKTAARISDLNNTMIIKSDIFHGKANGQSIDVFILDPVPSDKIDEYSKNLCLYEEILTYNYVVNNRVYDYIDEYKEYLVKEKELGREATLKELKESIEKYSQEESDKFILRWGNIPMVYDKEVFGTPRYINFEGYMLPCPQKTEAFLRTQFGYDWYIIPKAEHQVNHDLYINNEISSNNYVNDFNEFVNEDEAEYNLKNRKIYWVENIGNKMIMDKVELLLQAKKLEMQFEMDKKESILTNLYKSKNYEEFINIMDPFIENIKTFIDCSYIPDIKLEIYLKEIYLLILSGRHYDAKKLYNLVKKDNNDNEQLNQLKDLITLIEKIDSYYQDKELIKVENEIKNLNETYNMIPNVINAKIEIELLKDSKSKNIDEIYSLCENYLQYFPNNYDVLKKKGDILYFIGDKEKAINLFKRVIKNSNNGLILLELKEKYDLN</sequence>
<dbReference type="Pfam" id="PF04991">
    <property type="entry name" value="LicD"/>
    <property type="match status" value="1"/>
</dbReference>
<dbReference type="PANTHER" id="PTHR43404:SF2">
    <property type="entry name" value="LIPOPOLYSACCHARIDE CHOLINEPHOSPHOTRANSFERASE LICD"/>
    <property type="match status" value="1"/>
</dbReference>
<dbReference type="SUPFAM" id="SSF48452">
    <property type="entry name" value="TPR-like"/>
    <property type="match status" value="1"/>
</dbReference>
<dbReference type="GO" id="GO:0009100">
    <property type="term" value="P:glycoprotein metabolic process"/>
    <property type="evidence" value="ECO:0007669"/>
    <property type="project" value="UniProtKB-ARBA"/>
</dbReference>
<dbReference type="AlphaFoldDB" id="A0A3E3DYH5"/>
<evidence type="ECO:0000259" key="1">
    <source>
        <dbReference type="Pfam" id="PF04991"/>
    </source>
</evidence>
<evidence type="ECO:0000313" key="3">
    <source>
        <dbReference type="Proteomes" id="UP000261212"/>
    </source>
</evidence>
<dbReference type="PANTHER" id="PTHR43404">
    <property type="entry name" value="LIPOPOLYSACCHARIDE CHOLINEPHOSPHOTRANSFERASE LICD"/>
    <property type="match status" value="1"/>
</dbReference>
<dbReference type="Proteomes" id="UP000261212">
    <property type="component" value="Unassembled WGS sequence"/>
</dbReference>
<accession>A0A3E3DYH5</accession>
<gene>
    <name evidence="2" type="ORF">DW687_05200</name>
</gene>
<feature type="domain" description="LicD/FKTN/FKRP nucleotidyltransferase" evidence="1">
    <location>
        <begin position="20"/>
        <end position="236"/>
    </location>
</feature>
<evidence type="ECO:0000313" key="2">
    <source>
        <dbReference type="EMBL" id="RGD74165.1"/>
    </source>
</evidence>
<dbReference type="RefSeq" id="WP_117532008.1">
    <property type="nucleotide sequence ID" value="NZ_QUSM01000003.1"/>
</dbReference>
<protein>
    <recommendedName>
        <fullName evidence="1">LicD/FKTN/FKRP nucleotidyltransferase domain-containing protein</fullName>
    </recommendedName>
</protein>
<dbReference type="InterPro" id="IPR007074">
    <property type="entry name" value="LicD/FKTN/FKRP_NTP_transf"/>
</dbReference>
<comment type="caution">
    <text evidence="2">The sequence shown here is derived from an EMBL/GenBank/DDBJ whole genome shotgun (WGS) entry which is preliminary data.</text>
</comment>
<reference evidence="2 3" key="1">
    <citation type="submission" date="2018-08" db="EMBL/GenBank/DDBJ databases">
        <title>A genome reference for cultivated species of the human gut microbiota.</title>
        <authorList>
            <person name="Zou Y."/>
            <person name="Xue W."/>
            <person name="Luo G."/>
        </authorList>
    </citation>
    <scope>NUCLEOTIDE SEQUENCE [LARGE SCALE GENOMIC DNA]</scope>
    <source>
        <strain evidence="2 3">AM25-6</strain>
    </source>
</reference>
<dbReference type="EMBL" id="QUSM01000003">
    <property type="protein sequence ID" value="RGD74165.1"/>
    <property type="molecule type" value="Genomic_DNA"/>
</dbReference>
<name>A0A3E3DYH5_9FIRM</name>
<dbReference type="Gene3D" id="1.25.40.10">
    <property type="entry name" value="Tetratricopeptide repeat domain"/>
    <property type="match status" value="1"/>
</dbReference>
<proteinExistence type="predicted"/>
<dbReference type="InterPro" id="IPR052942">
    <property type="entry name" value="LPS_cholinephosphotransferase"/>
</dbReference>